<name>A0A4Y7Q6I4_9AGAM</name>
<accession>A0A4Y7Q6I4</accession>
<dbReference type="VEuPathDB" id="FungiDB:BD410DRAFT_787874"/>
<sequence>MSPVSLMHRSAVSLISTTWVNAFYRISPECIAQSLRVGPCGLRGERWRYGAAPKMLLSCYVCTAGLDGTLASEIWYISVPTLPLRPKLSSSFVCGKKKWNTSLWSQSLMSARHLLVFSG</sequence>
<dbReference type="AlphaFoldDB" id="A0A4Y7Q6I4"/>
<protein>
    <submittedName>
        <fullName evidence="1">Uncharacterized protein</fullName>
    </submittedName>
</protein>
<dbReference type="EMBL" id="ML170172">
    <property type="protein sequence ID" value="TDL23045.1"/>
    <property type="molecule type" value="Genomic_DNA"/>
</dbReference>
<keyword evidence="2" id="KW-1185">Reference proteome</keyword>
<reference evidence="1 2" key="1">
    <citation type="submission" date="2018-06" db="EMBL/GenBank/DDBJ databases">
        <title>A transcriptomic atlas of mushroom development highlights an independent origin of complex multicellularity.</title>
        <authorList>
            <consortium name="DOE Joint Genome Institute"/>
            <person name="Krizsan K."/>
            <person name="Almasi E."/>
            <person name="Merenyi Z."/>
            <person name="Sahu N."/>
            <person name="Viragh M."/>
            <person name="Koszo T."/>
            <person name="Mondo S."/>
            <person name="Kiss B."/>
            <person name="Balint B."/>
            <person name="Kues U."/>
            <person name="Barry K."/>
            <person name="Hegedus J.C."/>
            <person name="Henrissat B."/>
            <person name="Johnson J."/>
            <person name="Lipzen A."/>
            <person name="Ohm R."/>
            <person name="Nagy I."/>
            <person name="Pangilinan J."/>
            <person name="Yan J."/>
            <person name="Xiong Y."/>
            <person name="Grigoriev I.V."/>
            <person name="Hibbett D.S."/>
            <person name="Nagy L.G."/>
        </authorList>
    </citation>
    <scope>NUCLEOTIDE SEQUENCE [LARGE SCALE GENOMIC DNA]</scope>
    <source>
        <strain evidence="1 2">SZMC22713</strain>
    </source>
</reference>
<evidence type="ECO:0000313" key="1">
    <source>
        <dbReference type="EMBL" id="TDL23045.1"/>
    </source>
</evidence>
<organism evidence="1 2">
    <name type="scientific">Rickenella mellea</name>
    <dbReference type="NCBI Taxonomy" id="50990"/>
    <lineage>
        <taxon>Eukaryota</taxon>
        <taxon>Fungi</taxon>
        <taxon>Dikarya</taxon>
        <taxon>Basidiomycota</taxon>
        <taxon>Agaricomycotina</taxon>
        <taxon>Agaricomycetes</taxon>
        <taxon>Hymenochaetales</taxon>
        <taxon>Rickenellaceae</taxon>
        <taxon>Rickenella</taxon>
    </lineage>
</organism>
<gene>
    <name evidence="1" type="ORF">BD410DRAFT_787874</name>
</gene>
<dbReference type="Proteomes" id="UP000294933">
    <property type="component" value="Unassembled WGS sequence"/>
</dbReference>
<proteinExistence type="predicted"/>
<evidence type="ECO:0000313" key="2">
    <source>
        <dbReference type="Proteomes" id="UP000294933"/>
    </source>
</evidence>